<dbReference type="GO" id="GO:0004622">
    <property type="term" value="F:phosphatidylcholine lysophospholipase activity"/>
    <property type="evidence" value="ECO:0007669"/>
    <property type="project" value="TreeGrafter"/>
</dbReference>
<dbReference type="InterPro" id="IPR051532">
    <property type="entry name" value="Ester_Hydrolysis_Enzymes"/>
</dbReference>
<dbReference type="STRING" id="1838286.Verru16b_02096"/>
<dbReference type="EC" id="3.1.1.1" evidence="2"/>
<dbReference type="PANTHER" id="PTHR30383:SF24">
    <property type="entry name" value="THIOESTERASE 1_PROTEASE 1_LYSOPHOSPHOLIPASE L1"/>
    <property type="match status" value="1"/>
</dbReference>
<dbReference type="Gene3D" id="3.40.50.1110">
    <property type="entry name" value="SGNH hydrolase"/>
    <property type="match status" value="1"/>
</dbReference>
<organism evidence="2 3">
    <name type="scientific">Lacunisphaera limnophila</name>
    <dbReference type="NCBI Taxonomy" id="1838286"/>
    <lineage>
        <taxon>Bacteria</taxon>
        <taxon>Pseudomonadati</taxon>
        <taxon>Verrucomicrobiota</taxon>
        <taxon>Opitutia</taxon>
        <taxon>Opitutales</taxon>
        <taxon>Opitutaceae</taxon>
        <taxon>Lacunisphaera</taxon>
    </lineage>
</organism>
<dbReference type="SUPFAM" id="SSF52266">
    <property type="entry name" value="SGNH hydrolase"/>
    <property type="match status" value="1"/>
</dbReference>
<sequence length="216" mass="23156">MGPNKSELTPKRKNQTWRALALALGLAVGLGAAETKTLVFFGDSLTAGYGVDPDEAYPALVQKKLDEAGRPWRVVNAGLSGETSAGGLRRLDWILRQPVHCFVIELGGNDGLRGIAPATTRANLETMIQRVRQRYPDATVVLAGMQMPTNMGPEYTAQFAAIYPDAARTGGAVLIPFLLEGVGGVPSLNLPDGIHPTPEGHRIVAETVWRTLHPLL</sequence>
<reference evidence="2 3" key="1">
    <citation type="submission" date="2016-06" db="EMBL/GenBank/DDBJ databases">
        <title>Three novel species with peptidoglycan cell walls form the new genus Lacunisphaera gen. nov. in the family Opitutaceae of the verrucomicrobial subdivision 4.</title>
        <authorList>
            <person name="Rast P."/>
            <person name="Gloeckner I."/>
            <person name="Jogler M."/>
            <person name="Boedeker C."/>
            <person name="Jeske O."/>
            <person name="Wiegand S."/>
            <person name="Reinhardt R."/>
            <person name="Schumann P."/>
            <person name="Rohde M."/>
            <person name="Spring S."/>
            <person name="Gloeckner F.O."/>
            <person name="Jogler C."/>
        </authorList>
    </citation>
    <scope>NUCLEOTIDE SEQUENCE [LARGE SCALE GENOMIC DNA]</scope>
    <source>
        <strain evidence="2 3">IG16b</strain>
    </source>
</reference>
<dbReference type="InterPro" id="IPR036514">
    <property type="entry name" value="SGNH_hydro_sf"/>
</dbReference>
<proteinExistence type="predicted"/>
<dbReference type="AlphaFoldDB" id="A0A1D8AVV5"/>
<dbReference type="InterPro" id="IPR008265">
    <property type="entry name" value="Lipase_GDSL_AS"/>
</dbReference>
<feature type="domain" description="SGNH hydrolase-type esterase" evidence="1">
    <location>
        <begin position="40"/>
        <end position="203"/>
    </location>
</feature>
<protein>
    <submittedName>
        <fullName evidence="2">Esterase TesA</fullName>
        <ecNumber evidence="2">3.1.1.1</ecNumber>
    </submittedName>
</protein>
<dbReference type="Proteomes" id="UP000095228">
    <property type="component" value="Chromosome"/>
</dbReference>
<gene>
    <name evidence="2" type="primary">tesA</name>
    <name evidence="2" type="ORF">Verru16b_02096</name>
</gene>
<dbReference type="GO" id="GO:0106435">
    <property type="term" value="F:carboxylesterase activity"/>
    <property type="evidence" value="ECO:0007669"/>
    <property type="project" value="UniProtKB-EC"/>
</dbReference>
<evidence type="ECO:0000313" key="3">
    <source>
        <dbReference type="Proteomes" id="UP000095228"/>
    </source>
</evidence>
<evidence type="ECO:0000259" key="1">
    <source>
        <dbReference type="Pfam" id="PF13472"/>
    </source>
</evidence>
<dbReference type="OrthoDB" id="9777593at2"/>
<dbReference type="InterPro" id="IPR013830">
    <property type="entry name" value="SGNH_hydro"/>
</dbReference>
<dbReference type="Pfam" id="PF13472">
    <property type="entry name" value="Lipase_GDSL_2"/>
    <property type="match status" value="1"/>
</dbReference>
<dbReference type="PANTHER" id="PTHR30383">
    <property type="entry name" value="THIOESTERASE 1/PROTEASE 1/LYSOPHOSPHOLIPASE L1"/>
    <property type="match status" value="1"/>
</dbReference>
<keyword evidence="3" id="KW-1185">Reference proteome</keyword>
<dbReference type="GO" id="GO:0006629">
    <property type="term" value="P:lipid metabolic process"/>
    <property type="evidence" value="ECO:0007669"/>
    <property type="project" value="InterPro"/>
</dbReference>
<keyword evidence="2" id="KW-0378">Hydrolase</keyword>
<dbReference type="RefSeq" id="WP_069962220.1">
    <property type="nucleotide sequence ID" value="NZ_CP016094.1"/>
</dbReference>
<evidence type="ECO:0000313" key="2">
    <source>
        <dbReference type="EMBL" id="AOS45027.1"/>
    </source>
</evidence>
<dbReference type="PATRIC" id="fig|1838286.3.peg.2112"/>
<accession>A0A1D8AVV5</accession>
<dbReference type="CDD" id="cd01822">
    <property type="entry name" value="Lysophospholipase_L1_like"/>
    <property type="match status" value="1"/>
</dbReference>
<dbReference type="EMBL" id="CP016094">
    <property type="protein sequence ID" value="AOS45027.1"/>
    <property type="molecule type" value="Genomic_DNA"/>
</dbReference>
<name>A0A1D8AVV5_9BACT</name>
<dbReference type="PROSITE" id="PS01098">
    <property type="entry name" value="LIPASE_GDSL_SER"/>
    <property type="match status" value="1"/>
</dbReference>
<dbReference type="KEGG" id="obg:Verru16b_02096"/>